<keyword evidence="4 5" id="KW-0472">Membrane</keyword>
<comment type="subcellular location">
    <subcellularLocation>
        <location evidence="1">Membrane</location>
        <topology evidence="1">Multi-pass membrane protein</topology>
    </subcellularLocation>
</comment>
<dbReference type="Proteomes" id="UP000824110">
    <property type="component" value="Unassembled WGS sequence"/>
</dbReference>
<evidence type="ECO:0000259" key="6">
    <source>
        <dbReference type="Pfam" id="PF01061"/>
    </source>
</evidence>
<keyword evidence="3 5" id="KW-1133">Transmembrane helix</keyword>
<reference evidence="7" key="2">
    <citation type="journal article" date="2021" name="PeerJ">
        <title>Extensive microbial diversity within the chicken gut microbiome revealed by metagenomics and culture.</title>
        <authorList>
            <person name="Gilroy R."/>
            <person name="Ravi A."/>
            <person name="Getino M."/>
            <person name="Pursley I."/>
            <person name="Horton D.L."/>
            <person name="Alikhan N.F."/>
            <person name="Baker D."/>
            <person name="Gharbi K."/>
            <person name="Hall N."/>
            <person name="Watson M."/>
            <person name="Adriaenssens E.M."/>
            <person name="Foster-Nyarko E."/>
            <person name="Jarju S."/>
            <person name="Secka A."/>
            <person name="Antonio M."/>
            <person name="Oren A."/>
            <person name="Chaudhuri R.R."/>
            <person name="La Ragione R."/>
            <person name="Hildebrand F."/>
            <person name="Pallen M.J."/>
        </authorList>
    </citation>
    <scope>NUCLEOTIDE SEQUENCE</scope>
    <source>
        <strain evidence="7">CHK195-12923</strain>
    </source>
</reference>
<feature type="transmembrane region" description="Helical" evidence="5">
    <location>
        <begin position="131"/>
        <end position="156"/>
    </location>
</feature>
<feature type="transmembrane region" description="Helical" evidence="5">
    <location>
        <begin position="227"/>
        <end position="247"/>
    </location>
</feature>
<gene>
    <name evidence="7" type="ORF">IAB69_00580</name>
</gene>
<feature type="transmembrane region" description="Helical" evidence="5">
    <location>
        <begin position="35"/>
        <end position="55"/>
    </location>
</feature>
<sequence length="315" mass="32967">MKILKTGESAARRGSTAALFALTLRNLKVFVKDRANVFFSLMAPLIVLALYVLFIGRMQSDGLKDALAGMGVSADDAVAAFSDSWMLSGVMATSCVTVPLCACGIMIQDKNRGVSADFAASPIPSWLPSAAYFLAVAASGLIISLIVLGVCFVWLAITGGFLLTVADVFGCIGVTVLSVLSSSTLLVFLISFLSSEGAFTAINVIVGTVTGFLIGAYIPISTFPEGVQYITLFVPGSYSASLFRGFFMDGALKKMEEAVSAEFSEALAGQFSVKLNFFGTSLSAGWVAVILGATVVVFGVCCFVAAAVRAKRHKV</sequence>
<feature type="transmembrane region" description="Helical" evidence="5">
    <location>
        <begin position="168"/>
        <end position="192"/>
    </location>
</feature>
<dbReference type="EMBL" id="DVNE01000005">
    <property type="protein sequence ID" value="HIU61131.1"/>
    <property type="molecule type" value="Genomic_DNA"/>
</dbReference>
<protein>
    <submittedName>
        <fullName evidence="7">ABC transporter permease</fullName>
    </submittedName>
</protein>
<dbReference type="GO" id="GO:0140359">
    <property type="term" value="F:ABC-type transporter activity"/>
    <property type="evidence" value="ECO:0007669"/>
    <property type="project" value="InterPro"/>
</dbReference>
<evidence type="ECO:0000256" key="1">
    <source>
        <dbReference type="ARBA" id="ARBA00004141"/>
    </source>
</evidence>
<dbReference type="AlphaFoldDB" id="A0A9D1SI77"/>
<comment type="caution">
    <text evidence="7">The sequence shown here is derived from an EMBL/GenBank/DDBJ whole genome shotgun (WGS) entry which is preliminary data.</text>
</comment>
<accession>A0A9D1SI77</accession>
<dbReference type="InterPro" id="IPR051784">
    <property type="entry name" value="Nod_factor_ABC_transporter"/>
</dbReference>
<dbReference type="PANTHER" id="PTHR43229:SF2">
    <property type="entry name" value="NODULATION PROTEIN J"/>
    <property type="match status" value="1"/>
</dbReference>
<evidence type="ECO:0000256" key="4">
    <source>
        <dbReference type="ARBA" id="ARBA00023136"/>
    </source>
</evidence>
<organism evidence="7 8">
    <name type="scientific">Candidatus Coproplasma excrementigallinarum</name>
    <dbReference type="NCBI Taxonomy" id="2840747"/>
    <lineage>
        <taxon>Bacteria</taxon>
        <taxon>Bacillati</taxon>
        <taxon>Bacillota</taxon>
        <taxon>Clostridia</taxon>
        <taxon>Eubacteriales</taxon>
        <taxon>Candidatus Coproplasma</taxon>
    </lineage>
</organism>
<keyword evidence="2 5" id="KW-0812">Transmembrane</keyword>
<feature type="transmembrane region" description="Helical" evidence="5">
    <location>
        <begin position="198"/>
        <end position="220"/>
    </location>
</feature>
<evidence type="ECO:0000313" key="7">
    <source>
        <dbReference type="EMBL" id="HIU61131.1"/>
    </source>
</evidence>
<dbReference type="PANTHER" id="PTHR43229">
    <property type="entry name" value="NODULATION PROTEIN J"/>
    <property type="match status" value="1"/>
</dbReference>
<evidence type="ECO:0000256" key="3">
    <source>
        <dbReference type="ARBA" id="ARBA00022989"/>
    </source>
</evidence>
<feature type="transmembrane region" description="Helical" evidence="5">
    <location>
        <begin position="284"/>
        <end position="308"/>
    </location>
</feature>
<proteinExistence type="predicted"/>
<dbReference type="GO" id="GO:0016020">
    <property type="term" value="C:membrane"/>
    <property type="evidence" value="ECO:0007669"/>
    <property type="project" value="UniProtKB-SubCell"/>
</dbReference>
<name>A0A9D1SI77_9FIRM</name>
<evidence type="ECO:0000313" key="8">
    <source>
        <dbReference type="Proteomes" id="UP000824110"/>
    </source>
</evidence>
<dbReference type="InterPro" id="IPR013525">
    <property type="entry name" value="ABC2_TM"/>
</dbReference>
<reference evidence="7" key="1">
    <citation type="submission" date="2020-10" db="EMBL/GenBank/DDBJ databases">
        <authorList>
            <person name="Gilroy R."/>
        </authorList>
    </citation>
    <scope>NUCLEOTIDE SEQUENCE</scope>
    <source>
        <strain evidence="7">CHK195-12923</strain>
    </source>
</reference>
<feature type="domain" description="ABC-2 type transporter transmembrane" evidence="6">
    <location>
        <begin position="19"/>
        <end position="246"/>
    </location>
</feature>
<evidence type="ECO:0000256" key="5">
    <source>
        <dbReference type="SAM" id="Phobius"/>
    </source>
</evidence>
<evidence type="ECO:0000256" key="2">
    <source>
        <dbReference type="ARBA" id="ARBA00022692"/>
    </source>
</evidence>
<dbReference type="Pfam" id="PF01061">
    <property type="entry name" value="ABC2_membrane"/>
    <property type="match status" value="1"/>
</dbReference>